<dbReference type="InterPro" id="IPR036770">
    <property type="entry name" value="Ankyrin_rpt-contain_sf"/>
</dbReference>
<feature type="repeat" description="ANK" evidence="3">
    <location>
        <begin position="903"/>
        <end position="935"/>
    </location>
</feature>
<feature type="repeat" description="ANK" evidence="3">
    <location>
        <begin position="1035"/>
        <end position="1067"/>
    </location>
</feature>
<dbReference type="Pfam" id="PF12796">
    <property type="entry name" value="Ank_2"/>
    <property type="match status" value="3"/>
</dbReference>
<dbReference type="AlphaFoldDB" id="A0A553I0I0"/>
<dbReference type="Gene3D" id="3.40.50.300">
    <property type="entry name" value="P-loop containing nucleotide triphosphate hydrolases"/>
    <property type="match status" value="1"/>
</dbReference>
<feature type="domain" description="Nephrocystin 3-like N-terminal" evidence="6">
    <location>
        <begin position="246"/>
        <end position="416"/>
    </location>
</feature>
<dbReference type="Gene3D" id="1.20.120.1020">
    <property type="entry name" value="Prion-inhibition and propagation, HeLo domain"/>
    <property type="match status" value="1"/>
</dbReference>
<dbReference type="InterPro" id="IPR038305">
    <property type="entry name" value="HeLo_sf"/>
</dbReference>
<dbReference type="Pfam" id="PF13637">
    <property type="entry name" value="Ank_4"/>
    <property type="match status" value="2"/>
</dbReference>
<keyword evidence="8" id="KW-1185">Reference proteome</keyword>
<keyword evidence="2 3" id="KW-0040">ANK repeat</keyword>
<feature type="domain" description="GPI inositol-deacylase winged helix" evidence="5">
    <location>
        <begin position="533"/>
        <end position="625"/>
    </location>
</feature>
<dbReference type="InterPro" id="IPR029498">
    <property type="entry name" value="HeLo_dom"/>
</dbReference>
<dbReference type="OrthoDB" id="539213at2759"/>
<feature type="repeat" description="ANK" evidence="3">
    <location>
        <begin position="1168"/>
        <end position="1201"/>
    </location>
</feature>
<feature type="repeat" description="ANK" evidence="3">
    <location>
        <begin position="1101"/>
        <end position="1133"/>
    </location>
</feature>
<dbReference type="PROSITE" id="PS50088">
    <property type="entry name" value="ANK_REPEAT"/>
    <property type="match status" value="11"/>
</dbReference>
<feature type="repeat" description="ANK" evidence="3">
    <location>
        <begin position="870"/>
        <end position="902"/>
    </location>
</feature>
<dbReference type="PANTHER" id="PTHR24198">
    <property type="entry name" value="ANKYRIN REPEAT AND PROTEIN KINASE DOMAIN-CONTAINING PROTEIN"/>
    <property type="match status" value="1"/>
</dbReference>
<dbReference type="SUPFAM" id="SSF52540">
    <property type="entry name" value="P-loop containing nucleoside triphosphate hydrolases"/>
    <property type="match status" value="1"/>
</dbReference>
<proteinExistence type="predicted"/>
<dbReference type="InterPro" id="IPR002110">
    <property type="entry name" value="Ankyrin_rpt"/>
</dbReference>
<feature type="repeat" description="ANK" evidence="3">
    <location>
        <begin position="1068"/>
        <end position="1100"/>
    </location>
</feature>
<dbReference type="InterPro" id="IPR027417">
    <property type="entry name" value="P-loop_NTPase"/>
</dbReference>
<reference evidence="8" key="1">
    <citation type="submission" date="2019-06" db="EMBL/GenBank/DDBJ databases">
        <title>Draft genome sequence of the griseofulvin-producing fungus Xylaria cubensis strain G536.</title>
        <authorList>
            <person name="Mead M.E."/>
            <person name="Raja H.A."/>
            <person name="Steenwyk J.L."/>
            <person name="Knowles S.L."/>
            <person name="Oberlies N.H."/>
            <person name="Rokas A."/>
        </authorList>
    </citation>
    <scope>NUCLEOTIDE SEQUENCE [LARGE SCALE GENOMIC DNA]</scope>
    <source>
        <strain evidence="8">G536</strain>
    </source>
</reference>
<dbReference type="InterPro" id="IPR056884">
    <property type="entry name" value="NPHP3-like_N"/>
</dbReference>
<dbReference type="PROSITE" id="PS50297">
    <property type="entry name" value="ANK_REP_REGION"/>
    <property type="match status" value="9"/>
</dbReference>
<organism evidence="7 8">
    <name type="scientific">Xylaria flabelliformis</name>
    <dbReference type="NCBI Taxonomy" id="2512241"/>
    <lineage>
        <taxon>Eukaryota</taxon>
        <taxon>Fungi</taxon>
        <taxon>Dikarya</taxon>
        <taxon>Ascomycota</taxon>
        <taxon>Pezizomycotina</taxon>
        <taxon>Sordariomycetes</taxon>
        <taxon>Xylariomycetidae</taxon>
        <taxon>Xylariales</taxon>
        <taxon>Xylariaceae</taxon>
        <taxon>Xylaria</taxon>
    </lineage>
</organism>
<evidence type="ECO:0000259" key="5">
    <source>
        <dbReference type="Pfam" id="PF22939"/>
    </source>
</evidence>
<feature type="repeat" description="ANK" evidence="3">
    <location>
        <begin position="969"/>
        <end position="1001"/>
    </location>
</feature>
<evidence type="ECO:0000259" key="4">
    <source>
        <dbReference type="Pfam" id="PF14479"/>
    </source>
</evidence>
<dbReference type="SMART" id="SM00248">
    <property type="entry name" value="ANK"/>
    <property type="match status" value="13"/>
</dbReference>
<sequence>MEAAGLGVGVIGLVSLFGTCLDILERWDAYKNFGFESGSIKARFIADQVRFRKWGQRVGIGIGQGQAISSIHPALENPLVCSAVDIILHSIKDIDGDAKKHASYLTSVSDSTGSPSESNIIIPNGHVHIDKMQGISSRRDKLSWALRGKARALTLVGSFETLVQKLYDLVPLDSISVKDQIAAEEAQSSTDASIGSVNKWQDNAEKILLDLEKQIYNECRRDICDWLGAPDMKRIYDEFNLRRLIGTCDWVFHRTEFHQWWSLDPGNPEILWIYGPPGYGKTILCARLIEHMSANFQIRVGYFFMSSEIESRENPFLVMRSWVAQLISQAQQAFDMTQEKWETSDSGTASEIEIQELFNTLVQNLPPCVFIVDGLDECTGTEDAVDPNHKRSLFDFLRFLTTTIYESKSRLLIVSRNDLRIREGLSLNSTRTKRGLVELQISPKDVEADANIFSKSIVSRKLSNKSEEQQEALSKRLVDRCESMFLAIKLLEDDLRGGKNLKQLQRAIDEAPNKLDRIYDRDWERINRLENSSRRRAFSILRWATFALRPLTVPEITECLLIPDEENGHIDYEELPDCIDEIYIKTEILELCGSLVEIRAEPNSALDRSTIHLTHFSVKQYILSHMPIEPSALIANEQLRSMNEAIQNNVLAKYCLRYLNCDDTWKGTPSDTSSSMMTHAFRKYSTGLWWRHVECGVSNSEEVLQLINSFFRPPNPNWESWRRNYISYVMVETWILDGERVKDFGDPLYYASLFQLTETVEYLINEVEQDTEHGYSSSSRSSLATLLTEHASSTAKPWEGATISRLTPLHAASYSGNIGIMKLLLTAGADLGLQDDSGWAPLHLASYHGHSEAVKLLLKDGASIGLQTNDGSSPLLISAAHGHAQVVKLLLDNGAMLNEPDDLGWTPLASACCHGYTEVARLLLENGADVRIETNFGWTPLILASRYGHMEVVRLIPNNGSYLDEQTADGLTALNLASYHGHFDTVEVLLNNGANVDVADSDGWTPLASAAANGYVSIVKLLLENRANVNMANLGGWTPLATAAAKGHVDTVKLLLDNGADSNATPWPGQTALIKAIEFGYIDVVKFFLESNHSIDSIDHLGCSLLTLAVESQHLNIVEYLLQRGASPDSKDITGRSPLFFAALTGNIVLFDIVSSESSDSVNTRDVYGSTILSLAVRHGHVDLVARLLSRPETLLNSRDRFGRLVSFWANTPSIFQNITETAVRRGILLETSNSTAPMRLPEMLGRLMCDTYVHPDMDIRSALEALCWATDSGNSFAD</sequence>
<feature type="repeat" description="ANK" evidence="3">
    <location>
        <begin position="837"/>
        <end position="869"/>
    </location>
</feature>
<dbReference type="Gene3D" id="1.25.40.20">
    <property type="entry name" value="Ankyrin repeat-containing domain"/>
    <property type="match status" value="5"/>
</dbReference>
<dbReference type="Pfam" id="PF24883">
    <property type="entry name" value="NPHP3_N"/>
    <property type="match status" value="1"/>
</dbReference>
<accession>A0A553I0I0</accession>
<name>A0A553I0I0_9PEZI</name>
<feature type="domain" description="Prion-inhibition and propagation HeLo" evidence="4">
    <location>
        <begin position="5"/>
        <end position="191"/>
    </location>
</feature>
<evidence type="ECO:0000256" key="3">
    <source>
        <dbReference type="PROSITE-ProRule" id="PRU00023"/>
    </source>
</evidence>
<evidence type="ECO:0000256" key="1">
    <source>
        <dbReference type="ARBA" id="ARBA00022737"/>
    </source>
</evidence>
<evidence type="ECO:0000313" key="7">
    <source>
        <dbReference type="EMBL" id="TRX93685.1"/>
    </source>
</evidence>
<dbReference type="PANTHER" id="PTHR24198:SF165">
    <property type="entry name" value="ANKYRIN REPEAT-CONTAINING PROTEIN-RELATED"/>
    <property type="match status" value="1"/>
</dbReference>
<dbReference type="SUPFAM" id="SSF48403">
    <property type="entry name" value="Ankyrin repeat"/>
    <property type="match status" value="1"/>
</dbReference>
<dbReference type="Proteomes" id="UP000319160">
    <property type="component" value="Unassembled WGS sequence"/>
</dbReference>
<evidence type="ECO:0000256" key="2">
    <source>
        <dbReference type="ARBA" id="ARBA00023043"/>
    </source>
</evidence>
<keyword evidence="1" id="KW-0677">Repeat</keyword>
<evidence type="ECO:0000313" key="8">
    <source>
        <dbReference type="Proteomes" id="UP000319160"/>
    </source>
</evidence>
<dbReference type="Pfam" id="PF14479">
    <property type="entry name" value="HeLo"/>
    <property type="match status" value="1"/>
</dbReference>
<dbReference type="InterPro" id="IPR054471">
    <property type="entry name" value="GPIID_WHD"/>
</dbReference>
<comment type="caution">
    <text evidence="7">The sequence shown here is derived from an EMBL/GenBank/DDBJ whole genome shotgun (WGS) entry which is preliminary data.</text>
</comment>
<feature type="repeat" description="ANK" evidence="3">
    <location>
        <begin position="804"/>
        <end position="836"/>
    </location>
</feature>
<gene>
    <name evidence="7" type="ORF">FHL15_005361</name>
</gene>
<dbReference type="PRINTS" id="PR01415">
    <property type="entry name" value="ANKYRIN"/>
</dbReference>
<dbReference type="EMBL" id="VFLP01000027">
    <property type="protein sequence ID" value="TRX93685.1"/>
    <property type="molecule type" value="Genomic_DNA"/>
</dbReference>
<protein>
    <submittedName>
        <fullName evidence="7">Uncharacterized protein</fullName>
    </submittedName>
</protein>
<feature type="repeat" description="ANK" evidence="3">
    <location>
        <begin position="936"/>
        <end position="968"/>
    </location>
</feature>
<dbReference type="STRING" id="2512241.A0A553I0I0"/>
<evidence type="ECO:0000259" key="6">
    <source>
        <dbReference type="Pfam" id="PF24883"/>
    </source>
</evidence>
<feature type="repeat" description="ANK" evidence="3">
    <location>
        <begin position="1002"/>
        <end position="1034"/>
    </location>
</feature>
<dbReference type="Pfam" id="PF22939">
    <property type="entry name" value="WHD_GPIID"/>
    <property type="match status" value="1"/>
</dbReference>